<feature type="domain" description="NADAR" evidence="3">
    <location>
        <begin position="10"/>
        <end position="140"/>
    </location>
</feature>
<dbReference type="Proteomes" id="UP000435910">
    <property type="component" value="Unassembled WGS sequence"/>
</dbReference>
<dbReference type="CDD" id="cd15457">
    <property type="entry name" value="NADAR"/>
    <property type="match status" value="1"/>
</dbReference>
<keyword evidence="4" id="KW-0378">Hydrolase</keyword>
<comment type="catalytic activity">
    <reaction evidence="1">
        <text>5-amino-6-(5-phospho-D-ribosylamino)uracil + H2O = 5,6-diaminouracil + D-ribose 5-phosphate</text>
        <dbReference type="Rhea" id="RHEA:55020"/>
        <dbReference type="ChEBI" id="CHEBI:15377"/>
        <dbReference type="ChEBI" id="CHEBI:46252"/>
        <dbReference type="ChEBI" id="CHEBI:58453"/>
        <dbReference type="ChEBI" id="CHEBI:78346"/>
    </reaction>
</comment>
<protein>
    <submittedName>
        <fullName evidence="4">N-glycosidase YbiA</fullName>
    </submittedName>
</protein>
<comment type="catalytic activity">
    <reaction evidence="2">
        <text>2,5-diamino-6-hydroxy-4-(5-phosphoribosylamino)-pyrimidine + H2O = 2,5,6-triamino-4-hydroxypyrimidine + D-ribose 5-phosphate</text>
        <dbReference type="Rhea" id="RHEA:23436"/>
        <dbReference type="ChEBI" id="CHEBI:15377"/>
        <dbReference type="ChEBI" id="CHEBI:58614"/>
        <dbReference type="ChEBI" id="CHEBI:78346"/>
        <dbReference type="ChEBI" id="CHEBI:137796"/>
    </reaction>
</comment>
<comment type="caution">
    <text evidence="4">The sequence shown here is derived from an EMBL/GenBank/DDBJ whole genome shotgun (WGS) entry which is preliminary data.</text>
</comment>
<evidence type="ECO:0000259" key="3">
    <source>
        <dbReference type="Pfam" id="PF08719"/>
    </source>
</evidence>
<proteinExistence type="predicted"/>
<evidence type="ECO:0000313" key="5">
    <source>
        <dbReference type="Proteomes" id="UP000435910"/>
    </source>
</evidence>
<dbReference type="Pfam" id="PF08719">
    <property type="entry name" value="NADAR"/>
    <property type="match status" value="1"/>
</dbReference>
<reference evidence="4 5" key="1">
    <citation type="submission" date="2019-06" db="EMBL/GenBank/DDBJ databases">
        <title>Genome sequence analysis of &gt;100 Bacillus licheniformis strains suggests intrinsic resistance to this species.</title>
        <authorList>
            <person name="Wels M."/>
            <person name="Siezen R.J."/>
            <person name="Johansen E."/>
            <person name="Stuer-Lauridsen B."/>
            <person name="Bjerre K."/>
            <person name="Nielsen B.K.K."/>
        </authorList>
    </citation>
    <scope>NUCLEOTIDE SEQUENCE [LARGE SCALE GENOMIC DNA]</scope>
    <source>
        <strain evidence="4 5">BAC-16736</strain>
    </source>
</reference>
<keyword evidence="4" id="KW-0326">Glycosidase</keyword>
<evidence type="ECO:0000256" key="2">
    <source>
        <dbReference type="ARBA" id="ARBA00000751"/>
    </source>
</evidence>
<dbReference type="Gene3D" id="1.10.357.40">
    <property type="entry name" value="YbiA-like"/>
    <property type="match status" value="1"/>
</dbReference>
<dbReference type="EMBL" id="NILC01000029">
    <property type="protein sequence ID" value="TWL22250.1"/>
    <property type="molecule type" value="Genomic_DNA"/>
</dbReference>
<dbReference type="GO" id="GO:0016798">
    <property type="term" value="F:hydrolase activity, acting on glycosyl bonds"/>
    <property type="evidence" value="ECO:0007669"/>
    <property type="project" value="UniProtKB-KW"/>
</dbReference>
<evidence type="ECO:0000256" key="1">
    <source>
        <dbReference type="ARBA" id="ARBA00000022"/>
    </source>
</evidence>
<dbReference type="InterPro" id="IPR012816">
    <property type="entry name" value="NADAR"/>
</dbReference>
<dbReference type="InterPro" id="IPR037238">
    <property type="entry name" value="YbiA-like_sf"/>
</dbReference>
<evidence type="ECO:0000313" key="4">
    <source>
        <dbReference type="EMBL" id="TWL22250.1"/>
    </source>
</evidence>
<accession>A0A8B5Y7T2</accession>
<organism evidence="4 5">
    <name type="scientific">Bacillus licheniformis</name>
    <dbReference type="NCBI Taxonomy" id="1402"/>
    <lineage>
        <taxon>Bacteria</taxon>
        <taxon>Bacillati</taxon>
        <taxon>Bacillota</taxon>
        <taxon>Bacilli</taxon>
        <taxon>Bacillales</taxon>
        <taxon>Bacillaceae</taxon>
        <taxon>Bacillus</taxon>
    </lineage>
</organism>
<dbReference type="RefSeq" id="WP_225852961.1">
    <property type="nucleotide sequence ID" value="NZ_CP032538.1"/>
</dbReference>
<dbReference type="SUPFAM" id="SSF143990">
    <property type="entry name" value="YbiA-like"/>
    <property type="match status" value="1"/>
</dbReference>
<name>A0A8B5Y7T2_BACLI</name>
<dbReference type="AlphaFoldDB" id="A0A8B5Y7T2"/>
<sequence length="150" mass="17405">MMDVIDEFKGKYYFLSNFYSAPVMYQGITYQNNEAAFQAMKVTDKSIHLEFSDLPPNLAKRKGRRVKLRPDWEEVKETYMYEIVKAKFEQNDQLKNRLLQTGESTLIEGNTWGDRVWGACNGIGENKLGKILMRVRKELKEVSHGGKQST</sequence>
<gene>
    <name evidence="4" type="ORF">CHCC16736_3719</name>
</gene>